<keyword evidence="1" id="KW-0812">Transmembrane</keyword>
<keyword evidence="1" id="KW-0472">Membrane</keyword>
<dbReference type="EMBL" id="CAJNOI010000050">
    <property type="protein sequence ID" value="CAF0943407.1"/>
    <property type="molecule type" value="Genomic_DNA"/>
</dbReference>
<dbReference type="OrthoDB" id="414863at2759"/>
<dbReference type="EMBL" id="CAJNOM010000210">
    <property type="protein sequence ID" value="CAF1233488.1"/>
    <property type="molecule type" value="Genomic_DNA"/>
</dbReference>
<evidence type="ECO:0000313" key="2">
    <source>
        <dbReference type="EMBL" id="CAF0943407.1"/>
    </source>
</evidence>
<name>A0A814CMP2_9BILA</name>
<gene>
    <name evidence="2" type="ORF">BJG266_LOCUS12782</name>
    <name evidence="3" type="ORF">QVE165_LOCUS25920</name>
    <name evidence="4" type="ORF">QVE165_LOCUS27567</name>
</gene>
<protein>
    <recommendedName>
        <fullName evidence="7">Glycosyltransferase 2-like domain-containing protein</fullName>
    </recommendedName>
</protein>
<comment type="caution">
    <text evidence="2">The sequence shown here is derived from an EMBL/GenBank/DDBJ whole genome shotgun (WGS) entry which is preliminary data.</text>
</comment>
<evidence type="ECO:0000313" key="3">
    <source>
        <dbReference type="EMBL" id="CAF1202948.1"/>
    </source>
</evidence>
<sequence length="379" mass="45177">MMKIFRIFTRHLNYRILFRPDNWYILPLLCIVLFFVFFLQILLLVIIYSIYIFRSNQCCFDSSSIIISLTTTPERFHHELPFAIHSLLSQTQLPKQIRIYLSPTSLITQQTNLTLKHLKTDLQHLDSSKIITRLFDKLVEIRLEVEDYGPATKFLPIIKEFHLMNTMESSSQAIMICDDDQYYHPRTISTLNEYSTKYPNSIIGFRGWRIRKDLVWGVRGGFEIDYHIIRSYHLSKMYRVGIVTATDAYLIRPSFFDSHIYNDFNQAPNDIRHVDDIWLNGHAAIRNITRYVVPSCCSHISVTRTHALEQYLVNHKMTRGSANSHALKWFDKMWEKDLWYKFKGENRPEHRNKRTVILRQWMNIIEFLKFIVNFGFVYD</sequence>
<reference evidence="2" key="1">
    <citation type="submission" date="2021-02" db="EMBL/GenBank/DDBJ databases">
        <authorList>
            <person name="Nowell W R."/>
        </authorList>
    </citation>
    <scope>NUCLEOTIDE SEQUENCE</scope>
</reference>
<dbReference type="EMBL" id="CAJNOM010000190">
    <property type="protein sequence ID" value="CAF1202948.1"/>
    <property type="molecule type" value="Genomic_DNA"/>
</dbReference>
<evidence type="ECO:0000313" key="5">
    <source>
        <dbReference type="Proteomes" id="UP000663832"/>
    </source>
</evidence>
<dbReference type="AlphaFoldDB" id="A0A814CMP2"/>
<evidence type="ECO:0000313" key="6">
    <source>
        <dbReference type="Proteomes" id="UP000663877"/>
    </source>
</evidence>
<evidence type="ECO:0000313" key="4">
    <source>
        <dbReference type="EMBL" id="CAF1233488.1"/>
    </source>
</evidence>
<feature type="transmembrane region" description="Helical" evidence="1">
    <location>
        <begin position="23"/>
        <end position="53"/>
    </location>
</feature>
<dbReference type="Proteomes" id="UP000663877">
    <property type="component" value="Unassembled WGS sequence"/>
</dbReference>
<accession>A0A814CMP2</accession>
<organism evidence="2 6">
    <name type="scientific">Adineta steineri</name>
    <dbReference type="NCBI Taxonomy" id="433720"/>
    <lineage>
        <taxon>Eukaryota</taxon>
        <taxon>Metazoa</taxon>
        <taxon>Spiralia</taxon>
        <taxon>Gnathifera</taxon>
        <taxon>Rotifera</taxon>
        <taxon>Eurotatoria</taxon>
        <taxon>Bdelloidea</taxon>
        <taxon>Adinetida</taxon>
        <taxon>Adinetidae</taxon>
        <taxon>Adineta</taxon>
    </lineage>
</organism>
<evidence type="ECO:0000256" key="1">
    <source>
        <dbReference type="SAM" id="Phobius"/>
    </source>
</evidence>
<dbReference type="Proteomes" id="UP000663832">
    <property type="component" value="Unassembled WGS sequence"/>
</dbReference>
<proteinExistence type="predicted"/>
<evidence type="ECO:0008006" key="7">
    <source>
        <dbReference type="Google" id="ProtNLM"/>
    </source>
</evidence>
<keyword evidence="5" id="KW-1185">Reference proteome</keyword>
<keyword evidence="1" id="KW-1133">Transmembrane helix</keyword>